<proteinExistence type="predicted"/>
<keyword evidence="3" id="KW-1185">Reference proteome</keyword>
<feature type="region of interest" description="Disordered" evidence="1">
    <location>
        <begin position="430"/>
        <end position="467"/>
    </location>
</feature>
<feature type="compositionally biased region" description="Acidic residues" evidence="1">
    <location>
        <begin position="457"/>
        <end position="467"/>
    </location>
</feature>
<dbReference type="Pfam" id="PF05133">
    <property type="entry name" value="SPP1_portal"/>
    <property type="match status" value="2"/>
</dbReference>
<evidence type="ECO:0000256" key="1">
    <source>
        <dbReference type="SAM" id="MobiDB-lite"/>
    </source>
</evidence>
<feature type="compositionally biased region" description="Polar residues" evidence="1">
    <location>
        <begin position="443"/>
        <end position="455"/>
    </location>
</feature>
<dbReference type="AlphaFoldDB" id="A0A6A7K8Y2"/>
<accession>A0A6A7K8Y2</accession>
<gene>
    <name evidence="2" type="ORF">GC105_09165</name>
</gene>
<comment type="caution">
    <text evidence="2">The sequence shown here is derived from an EMBL/GenBank/DDBJ whole genome shotgun (WGS) entry which is preliminary data.</text>
</comment>
<organism evidence="2 3">
    <name type="scientific">Alkalibaculum sporogenes</name>
    <dbReference type="NCBI Taxonomy" id="2655001"/>
    <lineage>
        <taxon>Bacteria</taxon>
        <taxon>Bacillati</taxon>
        <taxon>Bacillota</taxon>
        <taxon>Clostridia</taxon>
        <taxon>Eubacteriales</taxon>
        <taxon>Eubacteriaceae</taxon>
        <taxon>Alkalibaculum</taxon>
    </lineage>
</organism>
<sequence length="467" mass="52698">MLTNLNWLNKDSPYPPLVEKERIDTYKANEQLFLTKHSEVWKEAFQEISRRLKKKNHDVETIFNYQQLLSKKTADFVCGEPPTLETEQDTDGLIKLMEKQRFNTRLYESIIDVSRYGNAILKIVGKKVTAVSPLFWFPIVDPSDLKEIIQHVIAYPITPDDKGNMTELYVEIHSIGKIEQRMYTYNGEKHEIGELNEKSVKTENTGLQDFAVQTLTNITHSGSIFGIDDYAIINSIVAKIMWRLHCSDTVLDKHSEPSMSGPASALSYDERTGKYFLDLANYFQRNNKEDPDMQYITWDGNLESSFKEIEKLLDQLYTLSEMGQAFMEGGGGGEASSGTALKLRMVSPRIKAGRIASINAATVKQIISMLAQVNGIAIDYNGLFITWNDGLPDDEVEETNRLVTATGGKAIMSQYSALKSMGLTDDQVEAEMEQMEEERASSMPLQLSTIDSNTLDEPGEGDQDEMD</sequence>
<name>A0A6A7K8Y2_9FIRM</name>
<evidence type="ECO:0000313" key="2">
    <source>
        <dbReference type="EMBL" id="MPW25959.1"/>
    </source>
</evidence>
<protein>
    <submittedName>
        <fullName evidence="2">Phage portal protein</fullName>
    </submittedName>
</protein>
<reference evidence="2 3" key="1">
    <citation type="submission" date="2019-10" db="EMBL/GenBank/DDBJ databases">
        <title>Alkalibaculum tamaniensis sp.nov., a new alkaliphilic acetogen, isolated on methoxylated aromatics from a mud volcano.</title>
        <authorList>
            <person name="Khomyakova M.A."/>
            <person name="Merkel A.Y."/>
            <person name="Bonch-Osmolovskaya E.A."/>
            <person name="Slobodkin A.I."/>
        </authorList>
    </citation>
    <scope>NUCLEOTIDE SEQUENCE [LARGE SCALE GENOMIC DNA]</scope>
    <source>
        <strain evidence="2 3">M08DMB</strain>
    </source>
</reference>
<dbReference type="RefSeq" id="WP_152803951.1">
    <property type="nucleotide sequence ID" value="NZ_WHNX01000012.1"/>
</dbReference>
<dbReference type="EMBL" id="WHNX01000012">
    <property type="protein sequence ID" value="MPW25959.1"/>
    <property type="molecule type" value="Genomic_DNA"/>
</dbReference>
<evidence type="ECO:0000313" key="3">
    <source>
        <dbReference type="Proteomes" id="UP000440004"/>
    </source>
</evidence>
<dbReference type="Proteomes" id="UP000440004">
    <property type="component" value="Unassembled WGS sequence"/>
</dbReference>
<dbReference type="InterPro" id="IPR021145">
    <property type="entry name" value="Portal_protein_SPP1_Gp6-like"/>
</dbReference>